<dbReference type="RefSeq" id="XP_024892022.1">
    <property type="nucleotide sequence ID" value="XM_025036254.1"/>
</dbReference>
<feature type="compositionally biased region" description="Basic and acidic residues" evidence="1">
    <location>
        <begin position="84"/>
        <end position="106"/>
    </location>
</feature>
<evidence type="ECO:0000256" key="1">
    <source>
        <dbReference type="SAM" id="MobiDB-lite"/>
    </source>
</evidence>
<organism evidence="2 3">
    <name type="scientific">Temnothorax curvispinosus</name>
    <dbReference type="NCBI Taxonomy" id="300111"/>
    <lineage>
        <taxon>Eukaryota</taxon>
        <taxon>Metazoa</taxon>
        <taxon>Ecdysozoa</taxon>
        <taxon>Arthropoda</taxon>
        <taxon>Hexapoda</taxon>
        <taxon>Insecta</taxon>
        <taxon>Pterygota</taxon>
        <taxon>Neoptera</taxon>
        <taxon>Endopterygota</taxon>
        <taxon>Hymenoptera</taxon>
        <taxon>Apocrita</taxon>
        <taxon>Aculeata</taxon>
        <taxon>Formicoidea</taxon>
        <taxon>Formicidae</taxon>
        <taxon>Myrmicinae</taxon>
        <taxon>Temnothorax</taxon>
    </lineage>
</organism>
<proteinExistence type="predicted"/>
<feature type="compositionally biased region" description="Low complexity" evidence="1">
    <location>
        <begin position="110"/>
        <end position="133"/>
    </location>
</feature>
<evidence type="ECO:0000313" key="3">
    <source>
        <dbReference type="RefSeq" id="XP_024892022.1"/>
    </source>
</evidence>
<feature type="region of interest" description="Disordered" evidence="1">
    <location>
        <begin position="1"/>
        <end position="182"/>
    </location>
</feature>
<accession>A0A6J1RBC1</accession>
<dbReference type="AlphaFoldDB" id="A0A6J1RBC1"/>
<reference evidence="3" key="1">
    <citation type="submission" date="2025-08" db="UniProtKB">
        <authorList>
            <consortium name="RefSeq"/>
        </authorList>
    </citation>
    <scope>IDENTIFICATION</scope>
    <source>
        <tissue evidence="3">Whole body</tissue>
    </source>
</reference>
<dbReference type="Proteomes" id="UP000504618">
    <property type="component" value="Unplaced"/>
</dbReference>
<protein>
    <submittedName>
        <fullName evidence="3">RNA polymerase II degradation factor 1-like</fullName>
    </submittedName>
</protein>
<dbReference type="GeneID" id="112467569"/>
<gene>
    <name evidence="3" type="primary">LOC112467569</name>
</gene>
<evidence type="ECO:0000313" key="2">
    <source>
        <dbReference type="Proteomes" id="UP000504618"/>
    </source>
</evidence>
<feature type="compositionally biased region" description="Acidic residues" evidence="1">
    <location>
        <begin position="139"/>
        <end position="148"/>
    </location>
</feature>
<keyword evidence="2" id="KW-1185">Reference proteome</keyword>
<sequence>MSERPAQAMWTVAPGASGAETTTTEHGNAEPPPKCPVCSDLGKPAGHRAGGKLVLPQGRKAETGNGSRGRSESGPPKAQPRITSIEKTDPKPRERGKTERDSDQAKRQQRQQQPLQLQEQQPQLPWQQLVPAQNPEEIQGNEEVEMELTEPQQTTPLPVPAHEATPETYEQVVQEMQQNAEP</sequence>
<name>A0A6J1RBC1_9HYME</name>